<gene>
    <name evidence="1" type="ORF">OOU_Y34scaffold00404g1</name>
</gene>
<dbReference type="EMBL" id="JH792860">
    <property type="protein sequence ID" value="ELQ40665.1"/>
    <property type="molecule type" value="Genomic_DNA"/>
</dbReference>
<dbReference type="Proteomes" id="UP000011086">
    <property type="component" value="Unassembled WGS sequence"/>
</dbReference>
<accession>A0AA97P2D5</accession>
<sequence length="50" mass="5680">MRQIWVELVGDISPTLLPQHYYWVGYGVDINKCPIVGLSLVGKAEILTHR</sequence>
<evidence type="ECO:0000313" key="1">
    <source>
        <dbReference type="EMBL" id="ELQ40665.1"/>
    </source>
</evidence>
<organism evidence="1">
    <name type="scientific">Pyricularia oryzae (strain Y34)</name>
    <name type="common">Rice blast fungus</name>
    <name type="synonym">Magnaporthe oryzae</name>
    <dbReference type="NCBI Taxonomy" id="1143189"/>
    <lineage>
        <taxon>Eukaryota</taxon>
        <taxon>Fungi</taxon>
        <taxon>Dikarya</taxon>
        <taxon>Ascomycota</taxon>
        <taxon>Pezizomycotina</taxon>
        <taxon>Sordariomycetes</taxon>
        <taxon>Sordariomycetidae</taxon>
        <taxon>Magnaporthales</taxon>
        <taxon>Pyriculariaceae</taxon>
        <taxon>Pyricularia</taxon>
    </lineage>
</organism>
<proteinExistence type="predicted"/>
<reference evidence="1" key="1">
    <citation type="journal article" date="2012" name="PLoS Genet.">
        <title>Comparative analysis of the genomes of two field isolates of the rice blast fungus Magnaporthe oryzae.</title>
        <authorList>
            <person name="Xue M."/>
            <person name="Yang J."/>
            <person name="Li Z."/>
            <person name="Hu S."/>
            <person name="Yao N."/>
            <person name="Dean R.A."/>
            <person name="Zhao W."/>
            <person name="Shen M."/>
            <person name="Zhang H."/>
            <person name="Li C."/>
            <person name="Liu L."/>
            <person name="Cao L."/>
            <person name="Xu X."/>
            <person name="Xing Y."/>
            <person name="Hsiang T."/>
            <person name="Zhang Z."/>
            <person name="Xu J.R."/>
            <person name="Peng Y.L."/>
        </authorList>
    </citation>
    <scope>NUCLEOTIDE SEQUENCE</scope>
    <source>
        <strain evidence="1">Y34</strain>
    </source>
</reference>
<dbReference type="AlphaFoldDB" id="A0AA97P2D5"/>
<protein>
    <submittedName>
        <fullName evidence="1">Uncharacterized protein</fullName>
    </submittedName>
</protein>
<name>A0AA97P2D5_PYRO3</name>